<evidence type="ECO:0000313" key="13">
    <source>
        <dbReference type="Proteomes" id="UP000282957"/>
    </source>
</evidence>
<keyword evidence="5 7" id="KW-0456">Lyase</keyword>
<feature type="binding site" evidence="7 9">
    <location>
        <position position="215"/>
    </location>
    <ligand>
        <name>substrate</name>
    </ligand>
</feature>
<organism evidence="12 13">
    <name type="scientific">Rhodovarius crocodyli</name>
    <dbReference type="NCBI Taxonomy" id="1979269"/>
    <lineage>
        <taxon>Bacteria</taxon>
        <taxon>Pseudomonadati</taxon>
        <taxon>Pseudomonadota</taxon>
        <taxon>Alphaproteobacteria</taxon>
        <taxon>Acetobacterales</taxon>
        <taxon>Roseomonadaceae</taxon>
        <taxon>Rhodovarius</taxon>
    </lineage>
</organism>
<feature type="domain" description="Orotidine 5'-phosphate decarboxylase" evidence="11">
    <location>
        <begin position="11"/>
        <end position="231"/>
    </location>
</feature>
<dbReference type="EC" id="4.1.1.23" evidence="7"/>
<feature type="active site" description="Proton donor" evidence="7">
    <location>
        <position position="67"/>
    </location>
</feature>
<feature type="binding site" evidence="7 9">
    <location>
        <position position="216"/>
    </location>
    <ligand>
        <name>substrate</name>
    </ligand>
</feature>
<dbReference type="UniPathway" id="UPA00070">
    <property type="reaction ID" value="UER00120"/>
</dbReference>
<dbReference type="OrthoDB" id="9806203at2"/>
<comment type="caution">
    <text evidence="12">The sequence shown here is derived from an EMBL/GenBank/DDBJ whole genome shotgun (WGS) entry which is preliminary data.</text>
</comment>
<evidence type="ECO:0000256" key="6">
    <source>
        <dbReference type="ARBA" id="ARBA00049157"/>
    </source>
</evidence>
<feature type="binding site" evidence="7">
    <location>
        <begin position="65"/>
        <end position="74"/>
    </location>
    <ligand>
        <name>substrate</name>
    </ligand>
</feature>
<evidence type="ECO:0000259" key="11">
    <source>
        <dbReference type="SMART" id="SM00934"/>
    </source>
</evidence>
<dbReference type="PANTHER" id="PTHR32119:SF2">
    <property type="entry name" value="OROTIDINE 5'-PHOSPHATE DECARBOXYLASE"/>
    <property type="match status" value="1"/>
</dbReference>
<feature type="active site" description="For OMPdecase activity" evidence="8">
    <location>
        <position position="65"/>
    </location>
</feature>
<evidence type="ECO:0000256" key="4">
    <source>
        <dbReference type="ARBA" id="ARBA00022975"/>
    </source>
</evidence>
<dbReference type="EMBL" id="SACL01000001">
    <property type="protein sequence ID" value="RVT98547.1"/>
    <property type="molecule type" value="Genomic_DNA"/>
</dbReference>
<keyword evidence="13" id="KW-1185">Reference proteome</keyword>
<comment type="function">
    <text evidence="1 7">Catalyzes the decarboxylation of orotidine 5'-monophosphate (OMP) to uridine 5'-monophosphate (UMP).</text>
</comment>
<dbReference type="Proteomes" id="UP000282957">
    <property type="component" value="Unassembled WGS sequence"/>
</dbReference>
<dbReference type="InterPro" id="IPR001754">
    <property type="entry name" value="OMPdeCOase_dom"/>
</dbReference>
<comment type="catalytic activity">
    <reaction evidence="6 7 10">
        <text>orotidine 5'-phosphate + H(+) = UMP + CO2</text>
        <dbReference type="Rhea" id="RHEA:11596"/>
        <dbReference type="ChEBI" id="CHEBI:15378"/>
        <dbReference type="ChEBI" id="CHEBI:16526"/>
        <dbReference type="ChEBI" id="CHEBI:57538"/>
        <dbReference type="ChEBI" id="CHEBI:57865"/>
        <dbReference type="EC" id="4.1.1.23"/>
    </reaction>
</comment>
<evidence type="ECO:0000256" key="9">
    <source>
        <dbReference type="PIRSR" id="PIRSR614732-2"/>
    </source>
</evidence>
<dbReference type="CDD" id="cd04725">
    <property type="entry name" value="OMP_decarboxylase_like"/>
    <property type="match status" value="1"/>
</dbReference>
<evidence type="ECO:0000256" key="3">
    <source>
        <dbReference type="ARBA" id="ARBA00022793"/>
    </source>
</evidence>
<dbReference type="NCBIfam" id="NF001273">
    <property type="entry name" value="PRK00230.1"/>
    <property type="match status" value="1"/>
</dbReference>
<sequence length="240" mass="23860">MLARPNSAAARIIPAIDVPDPARAAEIAAALAPHTGPVKVGLELFGAGGPAAMRQVAAHAPVFLDLKLHDIPNTVGSAVRALLPIRPAMLTIHAAGGAAMVAAARRAAEEAGEDRPIILAVTVLTSIDTETLASTGVSGGPVQQVLRLARLALDAGADGLVCSPQEVSRIRDAFGAAPALVVPGVRPPGSEAGDQARTATPAEAIAAGADWIVVGRPITRAPDMVAAAQGIAASIAAGIG</sequence>
<evidence type="ECO:0000313" key="12">
    <source>
        <dbReference type="EMBL" id="RVT98547.1"/>
    </source>
</evidence>
<feature type="binding site" evidence="7 9">
    <location>
        <position position="186"/>
    </location>
    <ligand>
        <name>substrate</name>
    </ligand>
</feature>
<dbReference type="PANTHER" id="PTHR32119">
    <property type="entry name" value="OROTIDINE 5'-PHOSPHATE DECARBOXYLASE"/>
    <property type="match status" value="1"/>
</dbReference>
<evidence type="ECO:0000256" key="2">
    <source>
        <dbReference type="ARBA" id="ARBA00004861"/>
    </source>
</evidence>
<keyword evidence="4 7" id="KW-0665">Pyrimidine biosynthesis</keyword>
<dbReference type="NCBIfam" id="TIGR01740">
    <property type="entry name" value="pyrF"/>
    <property type="match status" value="1"/>
</dbReference>
<dbReference type="RefSeq" id="WP_127785019.1">
    <property type="nucleotide sequence ID" value="NZ_SACL01000001.1"/>
</dbReference>
<feature type="binding site" evidence="7 9">
    <location>
        <position position="195"/>
    </location>
    <ligand>
        <name>substrate</name>
    </ligand>
</feature>
<feature type="binding site" evidence="7 9">
    <location>
        <position position="125"/>
    </location>
    <ligand>
        <name>substrate</name>
    </ligand>
</feature>
<dbReference type="InterPro" id="IPR013785">
    <property type="entry name" value="Aldolase_TIM"/>
</dbReference>
<dbReference type="GO" id="GO:0006207">
    <property type="term" value="P:'de novo' pyrimidine nucleobase biosynthetic process"/>
    <property type="evidence" value="ECO:0007669"/>
    <property type="project" value="InterPro"/>
</dbReference>
<dbReference type="InterPro" id="IPR014732">
    <property type="entry name" value="OMPdecase"/>
</dbReference>
<dbReference type="InterPro" id="IPR047596">
    <property type="entry name" value="OMPdecase_bac"/>
</dbReference>
<evidence type="ECO:0000256" key="8">
    <source>
        <dbReference type="PIRSR" id="PIRSR614732-1"/>
    </source>
</evidence>
<feature type="active site" description="For OMPdecase activity" evidence="8">
    <location>
        <position position="67"/>
    </location>
</feature>
<protein>
    <recommendedName>
        <fullName evidence="7">Orotidine 5'-phosphate decarboxylase</fullName>
        <ecNumber evidence="7">4.1.1.23</ecNumber>
    </recommendedName>
    <alternativeName>
        <fullName evidence="7">OMP decarboxylase</fullName>
        <shortName evidence="7">OMPDCase</shortName>
        <shortName evidence="7">OMPdecase</shortName>
    </alternativeName>
</protein>
<name>A0A437MLJ0_9PROT</name>
<dbReference type="InterPro" id="IPR011060">
    <property type="entry name" value="RibuloseP-bd_barrel"/>
</dbReference>
<dbReference type="GO" id="GO:0044205">
    <property type="term" value="P:'de novo' UMP biosynthetic process"/>
    <property type="evidence" value="ECO:0007669"/>
    <property type="project" value="UniProtKB-UniRule"/>
</dbReference>
<dbReference type="SUPFAM" id="SSF51366">
    <property type="entry name" value="Ribulose-phoshate binding barrel"/>
    <property type="match status" value="1"/>
</dbReference>
<keyword evidence="3 7" id="KW-0210">Decarboxylase</keyword>
<dbReference type="HAMAP" id="MF_01200_B">
    <property type="entry name" value="OMPdecase_type1_B"/>
    <property type="match status" value="1"/>
</dbReference>
<dbReference type="InterPro" id="IPR018089">
    <property type="entry name" value="OMPdecase_AS"/>
</dbReference>
<dbReference type="GO" id="GO:0005829">
    <property type="term" value="C:cytosol"/>
    <property type="evidence" value="ECO:0007669"/>
    <property type="project" value="TreeGrafter"/>
</dbReference>
<accession>A0A437MLJ0</accession>
<dbReference type="AlphaFoldDB" id="A0A437MLJ0"/>
<comment type="similarity">
    <text evidence="7">Belongs to the OMP decarboxylase family. Type 1 subfamily.</text>
</comment>
<evidence type="ECO:0000256" key="10">
    <source>
        <dbReference type="RuleBase" id="RU000512"/>
    </source>
</evidence>
<dbReference type="Pfam" id="PF00215">
    <property type="entry name" value="OMPdecase"/>
    <property type="match status" value="1"/>
</dbReference>
<dbReference type="GO" id="GO:0004590">
    <property type="term" value="F:orotidine-5'-phosphate decarboxylase activity"/>
    <property type="evidence" value="ECO:0007669"/>
    <property type="project" value="UniProtKB-UniRule"/>
</dbReference>
<comment type="pathway">
    <text evidence="2 7 10">Pyrimidine metabolism; UMP biosynthesis via de novo pathway; UMP from orotate: step 2/2.</text>
</comment>
<feature type="binding site" evidence="7 9">
    <location>
        <position position="39"/>
    </location>
    <ligand>
        <name>substrate</name>
    </ligand>
</feature>
<proteinExistence type="inferred from homology"/>
<evidence type="ECO:0000256" key="5">
    <source>
        <dbReference type="ARBA" id="ARBA00023239"/>
    </source>
</evidence>
<evidence type="ECO:0000256" key="1">
    <source>
        <dbReference type="ARBA" id="ARBA00002356"/>
    </source>
</evidence>
<dbReference type="PROSITE" id="PS00156">
    <property type="entry name" value="OMPDECASE"/>
    <property type="match status" value="1"/>
</dbReference>
<gene>
    <name evidence="7" type="primary">pyrF</name>
    <name evidence="12" type="ORF">EOD42_00020</name>
</gene>
<evidence type="ECO:0000256" key="7">
    <source>
        <dbReference type="HAMAP-Rule" id="MF_01200"/>
    </source>
</evidence>
<feature type="binding site" evidence="7 9">
    <location>
        <position position="17"/>
    </location>
    <ligand>
        <name>substrate</name>
    </ligand>
</feature>
<dbReference type="SMART" id="SM00934">
    <property type="entry name" value="OMPdecase"/>
    <property type="match status" value="1"/>
</dbReference>
<feature type="active site" description="For OMPdecase activity" evidence="8">
    <location>
        <position position="70"/>
    </location>
</feature>
<comment type="subunit">
    <text evidence="7">Homodimer.</text>
</comment>
<reference evidence="12 13" key="1">
    <citation type="submission" date="2019-01" db="EMBL/GenBank/DDBJ databases">
        <authorList>
            <person name="Chen W.-M."/>
        </authorList>
    </citation>
    <scope>NUCLEOTIDE SEQUENCE [LARGE SCALE GENOMIC DNA]</scope>
    <source>
        <strain evidence="12 13">CCP-6</strain>
    </source>
</reference>
<dbReference type="Gene3D" id="3.20.20.70">
    <property type="entry name" value="Aldolase class I"/>
    <property type="match status" value="1"/>
</dbReference>